<organism evidence="1 2">
    <name type="scientific">Datura stramonium</name>
    <name type="common">Jimsonweed</name>
    <name type="synonym">Common thornapple</name>
    <dbReference type="NCBI Taxonomy" id="4076"/>
    <lineage>
        <taxon>Eukaryota</taxon>
        <taxon>Viridiplantae</taxon>
        <taxon>Streptophyta</taxon>
        <taxon>Embryophyta</taxon>
        <taxon>Tracheophyta</taxon>
        <taxon>Spermatophyta</taxon>
        <taxon>Magnoliopsida</taxon>
        <taxon>eudicotyledons</taxon>
        <taxon>Gunneridae</taxon>
        <taxon>Pentapetalae</taxon>
        <taxon>asterids</taxon>
        <taxon>lamiids</taxon>
        <taxon>Solanales</taxon>
        <taxon>Solanaceae</taxon>
        <taxon>Solanoideae</taxon>
        <taxon>Datureae</taxon>
        <taxon>Datura</taxon>
    </lineage>
</organism>
<evidence type="ECO:0000313" key="2">
    <source>
        <dbReference type="Proteomes" id="UP000823775"/>
    </source>
</evidence>
<name>A0ABS8WVN7_DATST</name>
<reference evidence="1 2" key="1">
    <citation type="journal article" date="2021" name="BMC Genomics">
        <title>Datura genome reveals duplications of psychoactive alkaloid biosynthetic genes and high mutation rate following tissue culture.</title>
        <authorList>
            <person name="Rajewski A."/>
            <person name="Carter-House D."/>
            <person name="Stajich J."/>
            <person name="Litt A."/>
        </authorList>
    </citation>
    <scope>NUCLEOTIDE SEQUENCE [LARGE SCALE GENOMIC DNA]</scope>
    <source>
        <strain evidence="1">AR-01</strain>
    </source>
</reference>
<dbReference type="Proteomes" id="UP000823775">
    <property type="component" value="Unassembled WGS sequence"/>
</dbReference>
<comment type="caution">
    <text evidence="1">The sequence shown here is derived from an EMBL/GenBank/DDBJ whole genome shotgun (WGS) entry which is preliminary data.</text>
</comment>
<sequence>MEIEVARFFLVMARSLNPRLKRTTRVDDSVQNCFVERIEGLGREILEDSEFVKFVIDSIINVDDHDKLTPPEKKEFYQRNTSFNFSSGKLSGCRMGATILFLDEQIGLICNAQRTRGWKYEENILESRHITLGCRWLRDFLILLQSRILLFMEKRDVWGFSSQVPRSHVSSSTWRI</sequence>
<gene>
    <name evidence="1" type="ORF">HAX54_004105</name>
</gene>
<keyword evidence="2" id="KW-1185">Reference proteome</keyword>
<accession>A0ABS8WVN7</accession>
<protein>
    <submittedName>
        <fullName evidence="1">Uncharacterized protein</fullName>
    </submittedName>
</protein>
<proteinExistence type="predicted"/>
<dbReference type="EMBL" id="JACEIK010011854">
    <property type="protein sequence ID" value="MCE3215921.1"/>
    <property type="molecule type" value="Genomic_DNA"/>
</dbReference>
<evidence type="ECO:0000313" key="1">
    <source>
        <dbReference type="EMBL" id="MCE3215921.1"/>
    </source>
</evidence>